<accession>A0A383VFW8</accession>
<keyword evidence="2" id="KW-0812">Transmembrane</keyword>
<dbReference type="Proteomes" id="UP000256970">
    <property type="component" value="Unassembled WGS sequence"/>
</dbReference>
<feature type="compositionally biased region" description="Basic residues" evidence="1">
    <location>
        <begin position="379"/>
        <end position="393"/>
    </location>
</feature>
<reference evidence="3 4" key="1">
    <citation type="submission" date="2016-10" db="EMBL/GenBank/DDBJ databases">
        <authorList>
            <person name="Cai Z."/>
        </authorList>
    </citation>
    <scope>NUCLEOTIDE SEQUENCE [LARGE SCALE GENOMIC DNA]</scope>
</reference>
<dbReference type="InterPro" id="IPR043912">
    <property type="entry name" value="DUF5765"/>
</dbReference>
<name>A0A383VFW8_TETOB</name>
<protein>
    <submittedName>
        <fullName evidence="3">Uncharacterized protein</fullName>
    </submittedName>
</protein>
<gene>
    <name evidence="3" type="ORF">BQ4739_LOCUS4918</name>
</gene>
<evidence type="ECO:0000313" key="3">
    <source>
        <dbReference type="EMBL" id="SZX64407.1"/>
    </source>
</evidence>
<organism evidence="3 4">
    <name type="scientific">Tetradesmus obliquus</name>
    <name type="common">Green alga</name>
    <name type="synonym">Acutodesmus obliquus</name>
    <dbReference type="NCBI Taxonomy" id="3088"/>
    <lineage>
        <taxon>Eukaryota</taxon>
        <taxon>Viridiplantae</taxon>
        <taxon>Chlorophyta</taxon>
        <taxon>core chlorophytes</taxon>
        <taxon>Chlorophyceae</taxon>
        <taxon>CS clade</taxon>
        <taxon>Sphaeropleales</taxon>
        <taxon>Scenedesmaceae</taxon>
        <taxon>Tetradesmus</taxon>
    </lineage>
</organism>
<sequence>MKYVGVTAYFTVMEVLQFAQYMVVDQCDSKVNQLLTWLAYCHVSLQPIVFNEFVWGQPQAAFNKPVISKEADQVLHWTVRRLASVASGLLILKGLPALLQLLGLSAAVTSLLGGVLGSQAAGYLAAPAACCADNAEMLCGQQLCSISGKFHIGWSVPQLPNSYYIPTAFIHGFFFFVPALALGGLPQRVLGLAALLTGPVMTEVILGGDAEARRYEWASIWCMFSLGQVLLLIAVELLGGKTLLGRWSLPSTAEDTQPGSMCSDLLAPAKALQAARQTPRRAGKAATLQDDVALGATAGRGWASVLPDGADATADAVDAGGRGLRVINTGRGLAGNGGFSLQERLQLHEMDAASPSVSGLGVAGLERQGSGEVPSSPRRSVRLQQRSRRAPVA</sequence>
<dbReference type="Pfam" id="PF19069">
    <property type="entry name" value="DUF5765"/>
    <property type="match status" value="1"/>
</dbReference>
<dbReference type="EMBL" id="FNXT01000410">
    <property type="protein sequence ID" value="SZX64407.1"/>
    <property type="molecule type" value="Genomic_DNA"/>
</dbReference>
<evidence type="ECO:0000256" key="1">
    <source>
        <dbReference type="SAM" id="MobiDB-lite"/>
    </source>
</evidence>
<feature type="transmembrane region" description="Helical" evidence="2">
    <location>
        <begin position="163"/>
        <end position="182"/>
    </location>
</feature>
<dbReference type="AlphaFoldDB" id="A0A383VFW8"/>
<keyword evidence="4" id="KW-1185">Reference proteome</keyword>
<keyword evidence="2" id="KW-1133">Transmembrane helix</keyword>
<feature type="transmembrane region" description="Helical" evidence="2">
    <location>
        <begin position="218"/>
        <end position="239"/>
    </location>
</feature>
<proteinExistence type="predicted"/>
<evidence type="ECO:0000313" key="4">
    <source>
        <dbReference type="Proteomes" id="UP000256970"/>
    </source>
</evidence>
<keyword evidence="2" id="KW-0472">Membrane</keyword>
<feature type="transmembrane region" description="Helical" evidence="2">
    <location>
        <begin position="90"/>
        <end position="112"/>
    </location>
</feature>
<feature type="transmembrane region" description="Helical" evidence="2">
    <location>
        <begin position="189"/>
        <end position="206"/>
    </location>
</feature>
<evidence type="ECO:0000256" key="2">
    <source>
        <dbReference type="SAM" id="Phobius"/>
    </source>
</evidence>
<feature type="region of interest" description="Disordered" evidence="1">
    <location>
        <begin position="356"/>
        <end position="393"/>
    </location>
</feature>